<keyword evidence="3" id="KW-1185">Reference proteome</keyword>
<dbReference type="CDD" id="cd00761">
    <property type="entry name" value="Glyco_tranf_GTA_type"/>
    <property type="match status" value="1"/>
</dbReference>
<dbReference type="InterPro" id="IPR029044">
    <property type="entry name" value="Nucleotide-diphossugar_trans"/>
</dbReference>
<dbReference type="Proteomes" id="UP000190367">
    <property type="component" value="Unassembled WGS sequence"/>
</dbReference>
<dbReference type="InterPro" id="IPR050834">
    <property type="entry name" value="Glycosyltransf_2"/>
</dbReference>
<dbReference type="SUPFAM" id="SSF53448">
    <property type="entry name" value="Nucleotide-diphospho-sugar transferases"/>
    <property type="match status" value="1"/>
</dbReference>
<dbReference type="STRING" id="634771.SAMN04488128_103405"/>
<evidence type="ECO:0000313" key="3">
    <source>
        <dbReference type="Proteomes" id="UP000190367"/>
    </source>
</evidence>
<protein>
    <submittedName>
        <fullName evidence="2">Glycosyl transferase family 2</fullName>
    </submittedName>
</protein>
<name>A0A1T4SS59_9BACT</name>
<dbReference type="Gene3D" id="3.90.550.10">
    <property type="entry name" value="Spore Coat Polysaccharide Biosynthesis Protein SpsA, Chain A"/>
    <property type="match status" value="1"/>
</dbReference>
<sequence length="306" mass="34673">MKTTPFFSVIIPYYQQKDTIAATLQSVKQQTCQDWECLLVNDGSNDGMEAVFPSLTGGDARFRWLNNTRNKGANGCRNTGMAVSNGQYLIFLDADDMLMDHCLHSRKMHITGREGTALLISGTTAFEQDPQTYKGTFLCTPDSYERLICAFIRHKILWTTTGATWEKCFLSGIGGWNEAYPRLQDVELNIRALLQRPAMQYTGEADSFYRMGTFTAAKQQVALIGFNKLLRDFYPPLITGTADTAISEMYQDAFQDLITRLLRLHQQAAVREMQAWKDYFMETLKLINTDDEDLAKVAGYLYDTAS</sequence>
<dbReference type="PANTHER" id="PTHR43685">
    <property type="entry name" value="GLYCOSYLTRANSFERASE"/>
    <property type="match status" value="1"/>
</dbReference>
<dbReference type="OrthoDB" id="597270at2"/>
<reference evidence="3" key="1">
    <citation type="submission" date="2017-02" db="EMBL/GenBank/DDBJ databases">
        <authorList>
            <person name="Varghese N."/>
            <person name="Submissions S."/>
        </authorList>
    </citation>
    <scope>NUCLEOTIDE SEQUENCE [LARGE SCALE GENOMIC DNA]</scope>
    <source>
        <strain evidence="3">DSM 22224</strain>
    </source>
</reference>
<dbReference type="GO" id="GO:0016740">
    <property type="term" value="F:transferase activity"/>
    <property type="evidence" value="ECO:0007669"/>
    <property type="project" value="UniProtKB-KW"/>
</dbReference>
<proteinExistence type="predicted"/>
<accession>A0A1T4SS59</accession>
<dbReference type="EMBL" id="FUWZ01000003">
    <property type="protein sequence ID" value="SKA31075.1"/>
    <property type="molecule type" value="Genomic_DNA"/>
</dbReference>
<dbReference type="RefSeq" id="WP_078670759.1">
    <property type="nucleotide sequence ID" value="NZ_FUWZ01000003.1"/>
</dbReference>
<organism evidence="2 3">
    <name type="scientific">Chitinophaga eiseniae</name>
    <dbReference type="NCBI Taxonomy" id="634771"/>
    <lineage>
        <taxon>Bacteria</taxon>
        <taxon>Pseudomonadati</taxon>
        <taxon>Bacteroidota</taxon>
        <taxon>Chitinophagia</taxon>
        <taxon>Chitinophagales</taxon>
        <taxon>Chitinophagaceae</taxon>
        <taxon>Chitinophaga</taxon>
    </lineage>
</organism>
<evidence type="ECO:0000259" key="1">
    <source>
        <dbReference type="Pfam" id="PF00535"/>
    </source>
</evidence>
<gene>
    <name evidence="2" type="ORF">SAMN04488128_103405</name>
</gene>
<evidence type="ECO:0000313" key="2">
    <source>
        <dbReference type="EMBL" id="SKA31075.1"/>
    </source>
</evidence>
<keyword evidence="2" id="KW-0808">Transferase</keyword>
<dbReference type="PANTHER" id="PTHR43685:SF2">
    <property type="entry name" value="GLYCOSYLTRANSFERASE 2-LIKE DOMAIN-CONTAINING PROTEIN"/>
    <property type="match status" value="1"/>
</dbReference>
<dbReference type="AlphaFoldDB" id="A0A1T4SS59"/>
<dbReference type="InterPro" id="IPR001173">
    <property type="entry name" value="Glyco_trans_2-like"/>
</dbReference>
<dbReference type="Pfam" id="PF00535">
    <property type="entry name" value="Glycos_transf_2"/>
    <property type="match status" value="1"/>
</dbReference>
<feature type="domain" description="Glycosyltransferase 2-like" evidence="1">
    <location>
        <begin position="8"/>
        <end position="104"/>
    </location>
</feature>